<proteinExistence type="predicted"/>
<name>A0A7S1IG45_9EUGL</name>
<feature type="region of interest" description="Disordered" evidence="2">
    <location>
        <begin position="388"/>
        <end position="407"/>
    </location>
</feature>
<evidence type="ECO:0000256" key="2">
    <source>
        <dbReference type="SAM" id="MobiDB-lite"/>
    </source>
</evidence>
<feature type="compositionally biased region" description="Polar residues" evidence="2">
    <location>
        <begin position="52"/>
        <end position="61"/>
    </location>
</feature>
<dbReference type="PANTHER" id="PTHR31935">
    <property type="entry name" value="COILED-COIL DOMAIN-CONTAINING PROTEIN 13"/>
    <property type="match status" value="1"/>
</dbReference>
<feature type="compositionally biased region" description="Polar residues" evidence="2">
    <location>
        <begin position="306"/>
        <end position="316"/>
    </location>
</feature>
<organism evidence="3">
    <name type="scientific">Eutreptiella gymnastica</name>
    <dbReference type="NCBI Taxonomy" id="73025"/>
    <lineage>
        <taxon>Eukaryota</taxon>
        <taxon>Discoba</taxon>
        <taxon>Euglenozoa</taxon>
        <taxon>Euglenida</taxon>
        <taxon>Spirocuta</taxon>
        <taxon>Euglenophyceae</taxon>
        <taxon>Eutreptiales</taxon>
        <taxon>Eutreptiaceae</taxon>
        <taxon>Eutreptiella</taxon>
    </lineage>
</organism>
<sequence>MSDDEFDDAALQAEIERLKGAVGDLDGDEYGNDSDDDSVYEKHLRENKHSSRQPQMSSPNNRKVDFASKVEFASLDNDSGACELRMELKEKDAEIANLRAMLAPKSGTVESIKDQKYLEALKKVKMLTVKLEKEKNINNKLTKQMVGMERQLLDLQNLNILPSAGGPVSELASVMPGSEEDMQRQFKEAKAKVEKANKVIEQMRRQNQDLSLDLKRAKQVLAKELGDENVDKAFDEGSGWRGRAQTITLLQSKVKELQRKRAASTAADGEDVDGDGMSDMRSTYTGVSGHFSAATGTNRRDHEAVHQSNLEKVQSSRAKELEDLKLMLNARDKEIKELKDKANALTARCANQDRNCQDLKLKLHRVIEKTENDDKLIELYKEQLEKLKRSGGVSPPPARLRTPPAPTSIDTEAEEMIQCLRAELQSTKQKLMDALYNQMSSAAQRPAEDGLEDSAVVMRLRFAQVEADKLRDLVQLLKGQLNEEIEKHATTSGHLRAERQKSAGFERTLAKDKGTINVQPKPGVEDKLPMLRDENRSLKEQVLLMQKMHKTEMESYKGIIDRMKATLNDGSLSGRKGLAGRPGSAGGGDTERELVELKKQYSQLRSAYNSLAMQQK</sequence>
<feature type="compositionally biased region" description="Acidic residues" evidence="2">
    <location>
        <begin position="25"/>
        <end position="38"/>
    </location>
</feature>
<evidence type="ECO:0000313" key="3">
    <source>
        <dbReference type="EMBL" id="CAD9010712.1"/>
    </source>
</evidence>
<feature type="region of interest" description="Disordered" evidence="2">
    <location>
        <begin position="21"/>
        <end position="63"/>
    </location>
</feature>
<evidence type="ECO:0000256" key="1">
    <source>
        <dbReference type="SAM" id="Coils"/>
    </source>
</evidence>
<accession>A0A7S1IG45</accession>
<protein>
    <submittedName>
        <fullName evidence="3">Uncharacterized protein</fullName>
    </submittedName>
</protein>
<dbReference type="AlphaFoldDB" id="A0A7S1IG45"/>
<feature type="coiled-coil region" evidence="1">
    <location>
        <begin position="321"/>
        <end position="362"/>
    </location>
</feature>
<feature type="compositionally biased region" description="Pro residues" evidence="2">
    <location>
        <begin position="394"/>
        <end position="406"/>
    </location>
</feature>
<dbReference type="EMBL" id="HBGA01059087">
    <property type="protein sequence ID" value="CAD9010712.1"/>
    <property type="molecule type" value="Transcribed_RNA"/>
</dbReference>
<feature type="region of interest" description="Disordered" evidence="2">
    <location>
        <begin position="570"/>
        <end position="591"/>
    </location>
</feature>
<feature type="coiled-coil region" evidence="1">
    <location>
        <begin position="124"/>
        <end position="220"/>
    </location>
</feature>
<gene>
    <name evidence="3" type="ORF">EGYM00392_LOCUS21812</name>
</gene>
<dbReference type="InterPro" id="IPR038929">
    <property type="entry name" value="CCDC13"/>
</dbReference>
<feature type="compositionally biased region" description="Basic and acidic residues" evidence="2">
    <location>
        <begin position="39"/>
        <end position="49"/>
    </location>
</feature>
<feature type="region of interest" description="Disordered" evidence="2">
    <location>
        <begin position="293"/>
        <end position="316"/>
    </location>
</feature>
<reference evidence="3" key="1">
    <citation type="submission" date="2021-01" db="EMBL/GenBank/DDBJ databases">
        <authorList>
            <person name="Corre E."/>
            <person name="Pelletier E."/>
            <person name="Niang G."/>
            <person name="Scheremetjew M."/>
            <person name="Finn R."/>
            <person name="Kale V."/>
            <person name="Holt S."/>
            <person name="Cochrane G."/>
            <person name="Meng A."/>
            <person name="Brown T."/>
            <person name="Cohen L."/>
        </authorList>
    </citation>
    <scope>NUCLEOTIDE SEQUENCE</scope>
    <source>
        <strain evidence="3">NIES-381</strain>
    </source>
</reference>
<feature type="coiled-coil region" evidence="1">
    <location>
        <begin position="460"/>
        <end position="487"/>
    </location>
</feature>
<keyword evidence="1" id="KW-0175">Coiled coil</keyword>
<dbReference type="PANTHER" id="PTHR31935:SF1">
    <property type="entry name" value="COILED-COIL DOMAIN-CONTAINING PROTEIN 13"/>
    <property type="match status" value="1"/>
</dbReference>